<accession>A0ACC7LWE5</accession>
<comment type="caution">
    <text evidence="1">The sequence shown here is derived from an EMBL/GenBank/DDBJ whole genome shotgun (WGS) entry which is preliminary data.</text>
</comment>
<evidence type="ECO:0000313" key="2">
    <source>
        <dbReference type="Proteomes" id="UP001615411"/>
    </source>
</evidence>
<keyword evidence="1" id="KW-0238">DNA-binding</keyword>
<protein>
    <submittedName>
        <fullName evidence="1">Integrase arm-type DNA-binding domain-containing protein</fullName>
    </submittedName>
</protein>
<reference evidence="1" key="1">
    <citation type="submission" date="2024-10" db="EMBL/GenBank/DDBJ databases">
        <title>Aeromonas and Pseudomonas from the Cagarras Archipelago, Rio de Janeiro, Brazil.</title>
        <authorList>
            <person name="Canellas A.L.B."/>
            <person name="Laport M.S."/>
        </authorList>
    </citation>
    <scope>NUCLEOTIDE SEQUENCE</scope>
    <source>
        <strain evidence="1">ACP-7</strain>
    </source>
</reference>
<keyword evidence="2" id="KW-1185">Reference proteome</keyword>
<dbReference type="EMBL" id="JBIUGF010000031">
    <property type="protein sequence ID" value="MFJ1338851.1"/>
    <property type="molecule type" value="Genomic_DNA"/>
</dbReference>
<evidence type="ECO:0000313" key="1">
    <source>
        <dbReference type="EMBL" id="MFJ1338851.1"/>
    </source>
</evidence>
<dbReference type="Proteomes" id="UP001615411">
    <property type="component" value="Unassembled WGS sequence"/>
</dbReference>
<gene>
    <name evidence="1" type="ORF">ACIKP7_12040</name>
</gene>
<name>A0ACC7LWE5_9PSED</name>
<sequence length="91" mass="9900">MKVGEHTYPTMSIDQARKLAKAIIHQIAEGQSPSAAKREEKAKSLTLAEAVEGYVTDKHRKDGLLLKEGTRNDYTACACQGRPGLCAEQSV</sequence>
<proteinExistence type="predicted"/>
<organism evidence="1 2">
    <name type="scientific">Pseudomonas caricapapayae</name>
    <dbReference type="NCBI Taxonomy" id="46678"/>
    <lineage>
        <taxon>Bacteria</taxon>
        <taxon>Pseudomonadati</taxon>
        <taxon>Pseudomonadota</taxon>
        <taxon>Gammaproteobacteria</taxon>
        <taxon>Pseudomonadales</taxon>
        <taxon>Pseudomonadaceae</taxon>
        <taxon>Pseudomonas</taxon>
    </lineage>
</organism>